<proteinExistence type="predicted"/>
<dbReference type="PRINTS" id="PR00032">
    <property type="entry name" value="HTHARAC"/>
</dbReference>
<gene>
    <name evidence="14" type="ORF">SAMN02746066_02209</name>
</gene>
<dbReference type="SUPFAM" id="SSF46689">
    <property type="entry name" value="Homeodomain-like"/>
    <property type="match status" value="2"/>
</dbReference>
<dbReference type="Gene3D" id="1.10.10.60">
    <property type="entry name" value="Homeodomain-like"/>
    <property type="match status" value="2"/>
</dbReference>
<dbReference type="EMBL" id="FRCP01000011">
    <property type="protein sequence ID" value="SHM51119.1"/>
    <property type="molecule type" value="Genomic_DNA"/>
</dbReference>
<dbReference type="CDD" id="cd17536">
    <property type="entry name" value="REC_YesN-like"/>
    <property type="match status" value="1"/>
</dbReference>
<evidence type="ECO:0000256" key="10">
    <source>
        <dbReference type="PROSITE-ProRule" id="PRU00169"/>
    </source>
</evidence>
<dbReference type="STRING" id="1120996.SAMN02746066_02209"/>
<dbReference type="InterPro" id="IPR051552">
    <property type="entry name" value="HptR"/>
</dbReference>
<dbReference type="OrthoDB" id="2990361at2"/>
<evidence type="ECO:0000256" key="1">
    <source>
        <dbReference type="ARBA" id="ARBA00004496"/>
    </source>
</evidence>
<keyword evidence="11" id="KW-0175">Coiled coil</keyword>
<dbReference type="GO" id="GO:0005737">
    <property type="term" value="C:cytoplasm"/>
    <property type="evidence" value="ECO:0007669"/>
    <property type="project" value="UniProtKB-SubCell"/>
</dbReference>
<dbReference type="GO" id="GO:0043565">
    <property type="term" value="F:sequence-specific DNA binding"/>
    <property type="evidence" value="ECO:0007669"/>
    <property type="project" value="InterPro"/>
</dbReference>
<evidence type="ECO:0000256" key="11">
    <source>
        <dbReference type="SAM" id="Coils"/>
    </source>
</evidence>
<protein>
    <recommendedName>
        <fullName evidence="2">Stage 0 sporulation protein A homolog</fullName>
    </recommendedName>
</protein>
<dbReference type="Gene3D" id="3.40.50.2300">
    <property type="match status" value="1"/>
</dbReference>
<keyword evidence="3" id="KW-0963">Cytoplasm</keyword>
<feature type="modified residue" description="4-aspartylphosphate" evidence="10">
    <location>
        <position position="55"/>
    </location>
</feature>
<feature type="coiled-coil region" evidence="11">
    <location>
        <begin position="109"/>
        <end position="136"/>
    </location>
</feature>
<keyword evidence="5" id="KW-0902">Two-component regulatory system</keyword>
<dbReference type="AlphaFoldDB" id="A0A1M7JDM4"/>
<dbReference type="PROSITE" id="PS50110">
    <property type="entry name" value="RESPONSE_REGULATORY"/>
    <property type="match status" value="1"/>
</dbReference>
<keyword evidence="6" id="KW-0805">Transcription regulation</keyword>
<evidence type="ECO:0000256" key="6">
    <source>
        <dbReference type="ARBA" id="ARBA00023015"/>
    </source>
</evidence>
<evidence type="ECO:0000256" key="9">
    <source>
        <dbReference type="ARBA" id="ARBA00024867"/>
    </source>
</evidence>
<dbReference type="GO" id="GO:0000160">
    <property type="term" value="P:phosphorelay signal transduction system"/>
    <property type="evidence" value="ECO:0007669"/>
    <property type="project" value="UniProtKB-KW"/>
</dbReference>
<evidence type="ECO:0000259" key="13">
    <source>
        <dbReference type="PROSITE" id="PS50110"/>
    </source>
</evidence>
<evidence type="ECO:0000256" key="4">
    <source>
        <dbReference type="ARBA" id="ARBA00022553"/>
    </source>
</evidence>
<sequence length="480" mass="55417">MNTLLIVEDEKLIRQGIKAMALRSGVPISMVMECKNGLEALEIVRSQEIDVVITDIRMPKMDGITLVKEIQTCSHVPFVVVVSGYDDFSYAVELLRNGVKDYLLKPIERTQLAEILTKLEEELVKKQNNKNTMLNVSYQQLKQLMINEDMGTKECELILEQLSSSFLDGEYIIYCTNYSDEFQETDGVTFLQDVNGQGVFIVDNLQRDKILKSELRGYYVGCSQVHVGLEQIKEAYEEAMTARRQAFLSDSNIVTFDTRVKEEDVIFSEQEIEQIVQMIGTDKCEEALKQLDHICYQFKISKVSDSTLEEVFSSIRQKTYATYRNALKEMAEEELEEDLLTYNSLSQYIAHIKSWIRDLNGRLLTQFDDYRNKQKIQSALVYIKDNYKKDLNMAVVSNHISMNYSLFSYVFKQYTGCNFVNYLKQIRVDEAKRLLATTDMKIADISRAIGYDNDKHFMKIFKGQCGVSPTEYRKNTLLGN</sequence>
<evidence type="ECO:0000256" key="3">
    <source>
        <dbReference type="ARBA" id="ARBA00022490"/>
    </source>
</evidence>
<dbReference type="RefSeq" id="WP_073287598.1">
    <property type="nucleotide sequence ID" value="NZ_FRCP01000011.1"/>
</dbReference>
<keyword evidence="8" id="KW-0804">Transcription</keyword>
<organism evidence="14 15">
    <name type="scientific">Anaerosporobacter mobilis DSM 15930</name>
    <dbReference type="NCBI Taxonomy" id="1120996"/>
    <lineage>
        <taxon>Bacteria</taxon>
        <taxon>Bacillati</taxon>
        <taxon>Bacillota</taxon>
        <taxon>Clostridia</taxon>
        <taxon>Lachnospirales</taxon>
        <taxon>Lachnospiraceae</taxon>
        <taxon>Anaerosporobacter</taxon>
    </lineage>
</organism>
<dbReference type="InterPro" id="IPR001789">
    <property type="entry name" value="Sig_transdc_resp-reg_receiver"/>
</dbReference>
<dbReference type="InterPro" id="IPR020449">
    <property type="entry name" value="Tscrpt_reg_AraC-type_HTH"/>
</dbReference>
<dbReference type="Pfam" id="PF00072">
    <property type="entry name" value="Response_reg"/>
    <property type="match status" value="1"/>
</dbReference>
<evidence type="ECO:0000259" key="12">
    <source>
        <dbReference type="PROSITE" id="PS01124"/>
    </source>
</evidence>
<evidence type="ECO:0000256" key="5">
    <source>
        <dbReference type="ARBA" id="ARBA00023012"/>
    </source>
</evidence>
<dbReference type="InterPro" id="IPR009057">
    <property type="entry name" value="Homeodomain-like_sf"/>
</dbReference>
<dbReference type="PANTHER" id="PTHR42713">
    <property type="entry name" value="HISTIDINE KINASE-RELATED"/>
    <property type="match status" value="1"/>
</dbReference>
<dbReference type="InterPro" id="IPR011006">
    <property type="entry name" value="CheY-like_superfamily"/>
</dbReference>
<name>A0A1M7JDM4_9FIRM</name>
<dbReference type="Proteomes" id="UP000184038">
    <property type="component" value="Unassembled WGS sequence"/>
</dbReference>
<feature type="domain" description="Response regulatory" evidence="13">
    <location>
        <begin position="3"/>
        <end position="120"/>
    </location>
</feature>
<comment type="function">
    <text evidence="9">May play the central regulatory role in sporulation. It may be an element of the effector pathway responsible for the activation of sporulation genes in response to nutritional stress. Spo0A may act in concert with spo0H (a sigma factor) to control the expression of some genes that are critical to the sporulation process.</text>
</comment>
<evidence type="ECO:0000313" key="14">
    <source>
        <dbReference type="EMBL" id="SHM51119.1"/>
    </source>
</evidence>
<feature type="domain" description="HTH araC/xylS-type" evidence="12">
    <location>
        <begin position="377"/>
        <end position="475"/>
    </location>
</feature>
<dbReference type="GO" id="GO:0003700">
    <property type="term" value="F:DNA-binding transcription factor activity"/>
    <property type="evidence" value="ECO:0007669"/>
    <property type="project" value="InterPro"/>
</dbReference>
<reference evidence="14 15" key="1">
    <citation type="submission" date="2016-11" db="EMBL/GenBank/DDBJ databases">
        <authorList>
            <person name="Jaros S."/>
            <person name="Januszkiewicz K."/>
            <person name="Wedrychowicz H."/>
        </authorList>
    </citation>
    <scope>NUCLEOTIDE SEQUENCE [LARGE SCALE GENOMIC DNA]</scope>
    <source>
        <strain evidence="14 15">DSM 15930</strain>
    </source>
</reference>
<evidence type="ECO:0000256" key="7">
    <source>
        <dbReference type="ARBA" id="ARBA00023125"/>
    </source>
</evidence>
<keyword evidence="4 10" id="KW-0597">Phosphoprotein</keyword>
<accession>A0A1M7JDM4</accession>
<comment type="subcellular location">
    <subcellularLocation>
        <location evidence="1">Cytoplasm</location>
    </subcellularLocation>
</comment>
<dbReference type="PANTHER" id="PTHR42713:SF3">
    <property type="entry name" value="TRANSCRIPTIONAL REGULATORY PROTEIN HPTR"/>
    <property type="match status" value="1"/>
</dbReference>
<keyword evidence="15" id="KW-1185">Reference proteome</keyword>
<evidence type="ECO:0000256" key="2">
    <source>
        <dbReference type="ARBA" id="ARBA00018672"/>
    </source>
</evidence>
<dbReference type="SMART" id="SM00448">
    <property type="entry name" value="REC"/>
    <property type="match status" value="1"/>
</dbReference>
<dbReference type="PROSITE" id="PS01124">
    <property type="entry name" value="HTH_ARAC_FAMILY_2"/>
    <property type="match status" value="1"/>
</dbReference>
<dbReference type="SUPFAM" id="SSF52172">
    <property type="entry name" value="CheY-like"/>
    <property type="match status" value="1"/>
</dbReference>
<keyword evidence="7" id="KW-0238">DNA-binding</keyword>
<dbReference type="SMART" id="SM00342">
    <property type="entry name" value="HTH_ARAC"/>
    <property type="match status" value="1"/>
</dbReference>
<dbReference type="InterPro" id="IPR018060">
    <property type="entry name" value="HTH_AraC"/>
</dbReference>
<dbReference type="Pfam" id="PF12833">
    <property type="entry name" value="HTH_18"/>
    <property type="match status" value="1"/>
</dbReference>
<evidence type="ECO:0000313" key="15">
    <source>
        <dbReference type="Proteomes" id="UP000184038"/>
    </source>
</evidence>
<evidence type="ECO:0000256" key="8">
    <source>
        <dbReference type="ARBA" id="ARBA00023163"/>
    </source>
</evidence>